<dbReference type="EMBL" id="KX171212">
    <property type="protein sequence ID" value="ANT44841.1"/>
    <property type="molecule type" value="Genomic_DNA"/>
</dbReference>
<name>A0A1X9IA01_9CAUD</name>
<proteinExistence type="predicted"/>
<evidence type="ECO:0000313" key="1">
    <source>
        <dbReference type="EMBL" id="ANT44841.1"/>
    </source>
</evidence>
<dbReference type="Proteomes" id="UP000224459">
    <property type="component" value="Segment"/>
</dbReference>
<accession>A0A1X9IA01</accession>
<gene>
    <name evidence="1" type="ORF">vB_SscM-1_177</name>
</gene>
<reference evidence="2" key="1">
    <citation type="submission" date="2016-04" db="EMBL/GenBank/DDBJ databases">
        <authorList>
            <person name="Gasior T."/>
        </authorList>
    </citation>
    <scope>NUCLEOTIDE SEQUENCE [LARGE SCALE GENOMIC DNA]</scope>
</reference>
<keyword evidence="2" id="KW-1185">Reference proteome</keyword>
<organism evidence="1 2">
    <name type="scientific">Staphylococcus phage vB_SscM-1</name>
    <dbReference type="NCBI Taxonomy" id="1868844"/>
    <lineage>
        <taxon>Viruses</taxon>
        <taxon>Duplodnaviria</taxon>
        <taxon>Heunggongvirae</taxon>
        <taxon>Uroviricota</taxon>
        <taxon>Caudoviricetes</taxon>
        <taxon>Herelleviridae</taxon>
        <taxon>Twortvirinae</taxon>
        <taxon>Sciuriunavirus</taxon>
        <taxon>Sciuriunavirus SscM1</taxon>
    </lineage>
</organism>
<protein>
    <submittedName>
        <fullName evidence="1">Uncharacterized protein</fullName>
    </submittedName>
</protein>
<sequence length="106" mass="12164">MESVLQSIEGIEKVDTPTELSRALLLSMFNTEIDDESEVELEKSYVMIGKLNFIKGMLSNEVLKESNYVDKIVKIDLPDYVKYDVINLAITKLDEMIHQLKIKRGL</sequence>
<evidence type="ECO:0000313" key="2">
    <source>
        <dbReference type="Proteomes" id="UP000224459"/>
    </source>
</evidence>